<keyword evidence="1" id="KW-0732">Signal</keyword>
<reference evidence="3" key="1">
    <citation type="submission" date="2016-11" db="EMBL/GenBank/DDBJ databases">
        <authorList>
            <person name="Varghese N."/>
            <person name="Submissions S."/>
        </authorList>
    </citation>
    <scope>NUCLEOTIDE SEQUENCE [LARGE SCALE GENOMIC DNA]</scope>
    <source>
        <strain evidence="3">DSM 100572</strain>
    </source>
</reference>
<evidence type="ECO:0000256" key="1">
    <source>
        <dbReference type="SAM" id="SignalP"/>
    </source>
</evidence>
<proteinExistence type="predicted"/>
<evidence type="ECO:0000313" key="2">
    <source>
        <dbReference type="EMBL" id="SHH32994.1"/>
    </source>
</evidence>
<gene>
    <name evidence="2" type="ORF">SAMN05444281_0106</name>
</gene>
<evidence type="ECO:0000313" key="3">
    <source>
        <dbReference type="Proteomes" id="UP000184109"/>
    </source>
</evidence>
<dbReference type="STRING" id="1195760.SAMN05444281_0106"/>
<dbReference type="RefSeq" id="WP_073117728.1">
    <property type="nucleotide sequence ID" value="NZ_BMEN01000005.1"/>
</dbReference>
<sequence length="126" mass="14207">MKKLTFIACLLLLCIFSCEKNETPQEQDLAKLQELKSKIITLAENKTCEESSHWNFTPIGNKACGGPKEYIAYSNKIEVSKFLKLVEKYTKAEKTYNIKWGIVSDCSVPKQPSAVVCTDGSPTFQY</sequence>
<protein>
    <recommendedName>
        <fullName evidence="4">Lipoprotein</fullName>
    </recommendedName>
</protein>
<dbReference type="Proteomes" id="UP000184109">
    <property type="component" value="Unassembled WGS sequence"/>
</dbReference>
<accession>A0A1M5S3C7</accession>
<name>A0A1M5S3C7_9FLAO</name>
<evidence type="ECO:0008006" key="4">
    <source>
        <dbReference type="Google" id="ProtNLM"/>
    </source>
</evidence>
<dbReference type="EMBL" id="FQXQ01000001">
    <property type="protein sequence ID" value="SHH32994.1"/>
    <property type="molecule type" value="Genomic_DNA"/>
</dbReference>
<organism evidence="2 3">
    <name type="scientific">Wenyingzhuangia marina</name>
    <dbReference type="NCBI Taxonomy" id="1195760"/>
    <lineage>
        <taxon>Bacteria</taxon>
        <taxon>Pseudomonadati</taxon>
        <taxon>Bacteroidota</taxon>
        <taxon>Flavobacteriia</taxon>
        <taxon>Flavobacteriales</taxon>
        <taxon>Flavobacteriaceae</taxon>
        <taxon>Wenyingzhuangia</taxon>
    </lineage>
</organism>
<feature type="signal peptide" evidence="1">
    <location>
        <begin position="1"/>
        <end position="20"/>
    </location>
</feature>
<feature type="chain" id="PRO_5012861388" description="Lipoprotein" evidence="1">
    <location>
        <begin position="21"/>
        <end position="126"/>
    </location>
</feature>
<keyword evidence="3" id="KW-1185">Reference proteome</keyword>
<dbReference type="AlphaFoldDB" id="A0A1M5S3C7"/>
<dbReference type="OrthoDB" id="5526158at2"/>